<dbReference type="SUPFAM" id="SSF55136">
    <property type="entry name" value="Probable bacterial effector-binding domain"/>
    <property type="match status" value="1"/>
</dbReference>
<dbReference type="STRING" id="742742.HMPREF9452_00732"/>
<dbReference type="GeneID" id="62758490"/>
<dbReference type="Pfam" id="PF06445">
    <property type="entry name" value="GyrI-like"/>
    <property type="match status" value="1"/>
</dbReference>
<dbReference type="eggNOG" id="COG4978">
    <property type="taxonomic scope" value="Bacteria"/>
</dbReference>
<dbReference type="RefSeq" id="WP_009140767.1">
    <property type="nucleotide sequence ID" value="NZ_JH126468.1"/>
</dbReference>
<dbReference type="eggNOG" id="COG0789">
    <property type="taxonomic scope" value="Bacteria"/>
</dbReference>
<gene>
    <name evidence="3" type="ORF">HMPREF9452_00732</name>
</gene>
<evidence type="ECO:0000313" key="3">
    <source>
        <dbReference type="EMBL" id="EGX67030.1"/>
    </source>
</evidence>
<dbReference type="HOGENOM" id="CLU_065103_2_1_11"/>
<dbReference type="PANTHER" id="PTHR30204:SF96">
    <property type="entry name" value="CHROMOSOME-ANCHORING PROTEIN RACA"/>
    <property type="match status" value="1"/>
</dbReference>
<evidence type="ECO:0000313" key="4">
    <source>
        <dbReference type="Proteomes" id="UP000004830"/>
    </source>
</evidence>
<protein>
    <recommendedName>
        <fullName evidence="2">HTH merR-type domain-containing protein</fullName>
    </recommendedName>
</protein>
<comment type="caution">
    <text evidence="3">The sequence shown here is derived from an EMBL/GenBank/DDBJ whole genome shotgun (WGS) entry which is preliminary data.</text>
</comment>
<keyword evidence="1" id="KW-0238">DNA-binding</keyword>
<dbReference type="Gene3D" id="3.20.80.10">
    <property type="entry name" value="Regulatory factor, effector binding domain"/>
    <property type="match status" value="1"/>
</dbReference>
<dbReference type="SUPFAM" id="SSF46955">
    <property type="entry name" value="Putative DNA-binding domain"/>
    <property type="match status" value="1"/>
</dbReference>
<dbReference type="EMBL" id="ADLS01000009">
    <property type="protein sequence ID" value="EGX67030.1"/>
    <property type="molecule type" value="Genomic_DNA"/>
</dbReference>
<dbReference type="OrthoDB" id="9809391at2"/>
<name>G1WHI2_9ACTN</name>
<evidence type="ECO:0000259" key="2">
    <source>
        <dbReference type="PROSITE" id="PS50937"/>
    </source>
</evidence>
<keyword evidence="4" id="KW-1185">Reference proteome</keyword>
<dbReference type="PATRIC" id="fig|742742.3.peg.707"/>
<proteinExistence type="predicted"/>
<dbReference type="InterPro" id="IPR000551">
    <property type="entry name" value="MerR-type_HTH_dom"/>
</dbReference>
<dbReference type="InterPro" id="IPR029442">
    <property type="entry name" value="GyrI-like"/>
</dbReference>
<dbReference type="Proteomes" id="UP000004830">
    <property type="component" value="Unassembled WGS sequence"/>
</dbReference>
<dbReference type="PANTHER" id="PTHR30204">
    <property type="entry name" value="REDOX-CYCLING DRUG-SENSING TRANSCRIPTIONAL ACTIVATOR SOXR"/>
    <property type="match status" value="1"/>
</dbReference>
<feature type="domain" description="HTH merR-type" evidence="2">
    <location>
        <begin position="16"/>
        <end position="85"/>
    </location>
</feature>
<sequence length="286" mass="32925">MSCTHNSAEASCHDDLYRIGEVSQIGGLSQRALRHYDDMKLIEPDVIGENSYRYYSRRTMLKIPVINYLKKMGLSLEEIADVFDCTDFSHIRRSFREQRAECARAVRELNERLEIIDDWNELVEEASFVLNSCPLAVNTKFLSCEELLRMPYRFTGDYAEATINLEFTAFVDKVENVISGPVIMKREFGDAEPETFTAPCDAAILQKALRPIDPKYAYVRPRGLYLSTYHSGAFENIDVAYRRLFAFAKQNGHQVCGCSYERFVTDYWTTYDSDLFVTEILVPIKG</sequence>
<organism evidence="3 4">
    <name type="scientific">Collinsella tanakaei YIT 12063</name>
    <dbReference type="NCBI Taxonomy" id="742742"/>
    <lineage>
        <taxon>Bacteria</taxon>
        <taxon>Bacillati</taxon>
        <taxon>Actinomycetota</taxon>
        <taxon>Coriobacteriia</taxon>
        <taxon>Coriobacteriales</taxon>
        <taxon>Coriobacteriaceae</taxon>
        <taxon>Collinsella</taxon>
    </lineage>
</organism>
<dbReference type="InterPro" id="IPR047057">
    <property type="entry name" value="MerR_fam"/>
</dbReference>
<dbReference type="AlphaFoldDB" id="G1WHI2"/>
<reference evidence="3 4" key="1">
    <citation type="submission" date="2011-06" db="EMBL/GenBank/DDBJ databases">
        <title>The Genome Sequence of Collinsella tanakaei YIT 12063.</title>
        <authorList>
            <consortium name="The Broad Institute Genome Sequencing Platform"/>
            <person name="Earl A."/>
            <person name="Ward D."/>
            <person name="Feldgarden M."/>
            <person name="Gevers D."/>
            <person name="Morotomi M."/>
            <person name="Young S.K."/>
            <person name="Zeng Q."/>
            <person name="Gargeya S."/>
            <person name="Fitzgerald M."/>
            <person name="Haas B."/>
            <person name="Abouelleil A."/>
            <person name="Alvarado L."/>
            <person name="Arachchi H.M."/>
            <person name="Berlin A."/>
            <person name="Brown A."/>
            <person name="Chapman S.B."/>
            <person name="Chen Z."/>
            <person name="Dunbar C."/>
            <person name="Freedman E."/>
            <person name="Gearin G."/>
            <person name="Gellesch M."/>
            <person name="Goldberg J."/>
            <person name="Griggs A."/>
            <person name="Gujja S."/>
            <person name="Heiman D."/>
            <person name="Howarth C."/>
            <person name="Larson L."/>
            <person name="Lui A."/>
            <person name="MacDonald P.J.P."/>
            <person name="Mehta T."/>
            <person name="Montmayeur A."/>
            <person name="Murphy C."/>
            <person name="Neiman D."/>
            <person name="Pearson M."/>
            <person name="Priest M."/>
            <person name="Roberts A."/>
            <person name="Saif S."/>
            <person name="Shea T."/>
            <person name="Shenoy N."/>
            <person name="Sisk P."/>
            <person name="Stolte C."/>
            <person name="Sykes S."/>
            <person name="Wortman J."/>
            <person name="Nusbaum C."/>
            <person name="Birren B."/>
        </authorList>
    </citation>
    <scope>NUCLEOTIDE SEQUENCE [LARGE SCALE GENOMIC DNA]</scope>
    <source>
        <strain evidence="3 4">YIT 12063</strain>
    </source>
</reference>
<dbReference type="Gene3D" id="1.10.1660.10">
    <property type="match status" value="1"/>
</dbReference>
<dbReference type="InterPro" id="IPR009061">
    <property type="entry name" value="DNA-bd_dom_put_sf"/>
</dbReference>
<accession>G1WHI2</accession>
<evidence type="ECO:0000256" key="1">
    <source>
        <dbReference type="ARBA" id="ARBA00023125"/>
    </source>
</evidence>
<dbReference type="GO" id="GO:0003677">
    <property type="term" value="F:DNA binding"/>
    <property type="evidence" value="ECO:0007669"/>
    <property type="project" value="UniProtKB-KW"/>
</dbReference>
<dbReference type="GO" id="GO:0003700">
    <property type="term" value="F:DNA-binding transcription factor activity"/>
    <property type="evidence" value="ECO:0007669"/>
    <property type="project" value="InterPro"/>
</dbReference>
<dbReference type="Pfam" id="PF13411">
    <property type="entry name" value="MerR_1"/>
    <property type="match status" value="1"/>
</dbReference>
<dbReference type="InterPro" id="IPR011256">
    <property type="entry name" value="Reg_factor_effector_dom_sf"/>
</dbReference>
<dbReference type="SMART" id="SM00422">
    <property type="entry name" value="HTH_MERR"/>
    <property type="match status" value="1"/>
</dbReference>
<dbReference type="PROSITE" id="PS50937">
    <property type="entry name" value="HTH_MERR_2"/>
    <property type="match status" value="1"/>
</dbReference>